<gene>
    <name evidence="1" type="ORF">A7Q10_00570</name>
</gene>
<organism evidence="1 2">
    <name type="scientific">Methylacidiphilum caldifontis</name>
    <dbReference type="NCBI Taxonomy" id="2795386"/>
    <lineage>
        <taxon>Bacteria</taxon>
        <taxon>Pseudomonadati</taxon>
        <taxon>Verrucomicrobiota</taxon>
        <taxon>Methylacidiphilae</taxon>
        <taxon>Methylacidiphilales</taxon>
        <taxon>Methylacidiphilaceae</taxon>
        <taxon>Methylacidiphilum (ex Ratnadevi et al. 2023)</taxon>
    </lineage>
</organism>
<dbReference type="Proteomes" id="UP000297713">
    <property type="component" value="Unassembled WGS sequence"/>
</dbReference>
<dbReference type="AlphaFoldDB" id="A0A4Y8PBM1"/>
<protein>
    <submittedName>
        <fullName evidence="1">Uncharacterized protein</fullName>
    </submittedName>
</protein>
<keyword evidence="2" id="KW-1185">Reference proteome</keyword>
<dbReference type="OrthoDB" id="9808140at2"/>
<reference evidence="1 2" key="1">
    <citation type="submission" date="2016-05" db="EMBL/GenBank/DDBJ databases">
        <title>Diversity and Homogeneity among Thermoacidophilic Verrucomicrobia Methanotrophs Linked with Geographical Origin.</title>
        <authorList>
            <person name="Erikstad H.-A."/>
            <person name="Smestad N.B."/>
            <person name="Ceballos R.M."/>
            <person name="Birkeland N.-K."/>
        </authorList>
    </citation>
    <scope>NUCLEOTIDE SEQUENCE [LARGE SCALE GENOMIC DNA]</scope>
    <source>
        <strain evidence="1 2">Phi</strain>
    </source>
</reference>
<name>A0A4Y8PBM1_9BACT</name>
<dbReference type="EMBL" id="LXQC01000143">
    <property type="protein sequence ID" value="TFE68168.1"/>
    <property type="molecule type" value="Genomic_DNA"/>
</dbReference>
<accession>A0A4Y8PBM1</accession>
<evidence type="ECO:0000313" key="1">
    <source>
        <dbReference type="EMBL" id="TFE68168.1"/>
    </source>
</evidence>
<sequence length="316" mass="36225">MLLNNNDQLYALQIPFLGNSLDLGHFLLPIRDFPFIIEKEVFLQNQSAFTEKNPERARSEFLALLGMKGIKASVFPEPLIWVASRASTDESFLSFLHGYFDSLPHSYKAFIQALLGSCMSQFQPASHQAETRQRYVPLGLSNTEKTLTEKLKRARYVINLLFSETTLLKPKSFPLSKAFSFENLSEGQKAQLSELIRNSLLFDSHYYLEKNPDVLAAGVDPLQHFIEHGGREGRSPSPYFDSSYYVSQCPEIQPMGINPLVHFLLFGWKELKNPHPKFLTENYLKLHPDLLHIGLNPLTHFLLNSPFEEQPDFFKE</sequence>
<evidence type="ECO:0000313" key="2">
    <source>
        <dbReference type="Proteomes" id="UP000297713"/>
    </source>
</evidence>
<proteinExistence type="predicted"/>
<comment type="caution">
    <text evidence="1">The sequence shown here is derived from an EMBL/GenBank/DDBJ whole genome shotgun (WGS) entry which is preliminary data.</text>
</comment>